<gene>
    <name evidence="2" type="ORF">THAPS_23444</name>
</gene>
<organism evidence="2 3">
    <name type="scientific">Thalassiosira pseudonana</name>
    <name type="common">Marine diatom</name>
    <name type="synonym">Cyclotella nana</name>
    <dbReference type="NCBI Taxonomy" id="35128"/>
    <lineage>
        <taxon>Eukaryota</taxon>
        <taxon>Sar</taxon>
        <taxon>Stramenopiles</taxon>
        <taxon>Ochrophyta</taxon>
        <taxon>Bacillariophyta</taxon>
        <taxon>Coscinodiscophyceae</taxon>
        <taxon>Thalassiosirophycidae</taxon>
        <taxon>Thalassiosirales</taxon>
        <taxon>Thalassiosiraceae</taxon>
        <taxon>Thalassiosira</taxon>
    </lineage>
</organism>
<evidence type="ECO:0000256" key="1">
    <source>
        <dbReference type="SAM" id="MobiDB-lite"/>
    </source>
</evidence>
<proteinExistence type="predicted"/>
<dbReference type="AlphaFoldDB" id="B5YMU3"/>
<dbReference type="Proteomes" id="UP000001449">
    <property type="component" value="Chromosome 7"/>
</dbReference>
<feature type="compositionally biased region" description="Acidic residues" evidence="1">
    <location>
        <begin position="456"/>
        <end position="476"/>
    </location>
</feature>
<feature type="compositionally biased region" description="Basic and acidic residues" evidence="1">
    <location>
        <begin position="417"/>
        <end position="440"/>
    </location>
</feature>
<evidence type="ECO:0000313" key="2">
    <source>
        <dbReference type="EMBL" id="ACI64871.1"/>
    </source>
</evidence>
<keyword evidence="3" id="KW-1185">Reference proteome</keyword>
<sequence>MRRPPSSTHSNSKANTPSNNPWEALFASATRPYHVVASPPTSRSSQPSAVAPSPSVSGGYTLLIQHSMTPKSQRQWSLLSTMAMNIDKSSLTNSLSSMSIAKSSPSRRNFLGEWFGSPGPFLVRRAFDELCDRCDGAVVFVSSLGTSGVLDLEEVQQHFNGGNSEFDGLTAVEGGYETEYDDDLEDEPQRIEKKELDKRKNAIHKYRQNGAWVDLTSNPFGWEDETKCDDYNSFVTTSSMSSLHSIATAIRQAAASAEKRHTQHNHPSTETLRPIPIIFESLTPLVHLHGVQRVSLLLKSLGRSEPVISPIVAPVLYESINPADHRSLEDISDAIISLNVMDTNVESSSSSRTTTVLSGVLDLVRKGGGGSTGLGGKLVRHYVPFQILRASSNATTGMDVRDGCYWTLEYENDNLRGENKRKSTKEPQSTKENTADKPSTESEPAQPSSRPRIYLQDDDPEYDDYDEEDPDDDLDL</sequence>
<evidence type="ECO:0008006" key="4">
    <source>
        <dbReference type="Google" id="ProtNLM"/>
    </source>
</evidence>
<protein>
    <recommendedName>
        <fullName evidence="4">Elongator complex protein 5</fullName>
    </recommendedName>
</protein>
<dbReference type="OMA" id="WEDETKC"/>
<dbReference type="InParanoid" id="B5YMU3"/>
<name>B5YMU3_THAPS</name>
<dbReference type="eggNOG" id="ENOG502SZM3">
    <property type="taxonomic scope" value="Eukaryota"/>
</dbReference>
<reference evidence="2 3" key="1">
    <citation type="journal article" date="2004" name="Science">
        <title>The genome of the diatom Thalassiosira pseudonana: ecology, evolution, and metabolism.</title>
        <authorList>
            <person name="Armbrust E.V."/>
            <person name="Berges J.A."/>
            <person name="Bowler C."/>
            <person name="Green B.R."/>
            <person name="Martinez D."/>
            <person name="Putnam N.H."/>
            <person name="Zhou S."/>
            <person name="Allen A.E."/>
            <person name="Apt K.E."/>
            <person name="Bechner M."/>
            <person name="Brzezinski M.A."/>
            <person name="Chaal B.K."/>
            <person name="Chiovitti A."/>
            <person name="Davis A.K."/>
            <person name="Demarest M.S."/>
            <person name="Detter J.C."/>
            <person name="Glavina T."/>
            <person name="Goodstein D."/>
            <person name="Hadi M.Z."/>
            <person name="Hellsten U."/>
            <person name="Hildebrand M."/>
            <person name="Jenkins B.D."/>
            <person name="Jurka J."/>
            <person name="Kapitonov V.V."/>
            <person name="Kroger N."/>
            <person name="Lau W.W."/>
            <person name="Lane T.W."/>
            <person name="Larimer F.W."/>
            <person name="Lippmeier J.C."/>
            <person name="Lucas S."/>
            <person name="Medina M."/>
            <person name="Montsant A."/>
            <person name="Obornik M."/>
            <person name="Parker M.S."/>
            <person name="Palenik B."/>
            <person name="Pazour G.J."/>
            <person name="Richardson P.M."/>
            <person name="Rynearson T.A."/>
            <person name="Saito M.A."/>
            <person name="Schwartz D.C."/>
            <person name="Thamatrakoln K."/>
            <person name="Valentin K."/>
            <person name="Vardi A."/>
            <person name="Wilkerson F.P."/>
            <person name="Rokhsar D.S."/>
        </authorList>
    </citation>
    <scope>NUCLEOTIDE SEQUENCE [LARGE SCALE GENOMIC DNA]</scope>
    <source>
        <strain evidence="2 3">CCMP1335</strain>
    </source>
</reference>
<dbReference type="GeneID" id="7444089"/>
<evidence type="ECO:0000313" key="3">
    <source>
        <dbReference type="Proteomes" id="UP000001449"/>
    </source>
</evidence>
<feature type="compositionally biased region" description="Polar residues" evidence="1">
    <location>
        <begin position="1"/>
        <end position="21"/>
    </location>
</feature>
<dbReference type="HOGENOM" id="CLU_574291_0_0_1"/>
<dbReference type="PaxDb" id="35128-Thaps23444"/>
<feature type="region of interest" description="Disordered" evidence="1">
    <location>
        <begin position="417"/>
        <end position="476"/>
    </location>
</feature>
<feature type="region of interest" description="Disordered" evidence="1">
    <location>
        <begin position="1"/>
        <end position="23"/>
    </location>
</feature>
<dbReference type="EMBL" id="CP001160">
    <property type="protein sequence ID" value="ACI64871.1"/>
    <property type="molecule type" value="Genomic_DNA"/>
</dbReference>
<reference evidence="2 3" key="2">
    <citation type="journal article" date="2008" name="Nature">
        <title>The Phaeodactylum genome reveals the evolutionary history of diatom genomes.</title>
        <authorList>
            <person name="Bowler C."/>
            <person name="Allen A.E."/>
            <person name="Badger J.H."/>
            <person name="Grimwood J."/>
            <person name="Jabbari K."/>
            <person name="Kuo A."/>
            <person name="Maheswari U."/>
            <person name="Martens C."/>
            <person name="Maumus F."/>
            <person name="Otillar R.P."/>
            <person name="Rayko E."/>
            <person name="Salamov A."/>
            <person name="Vandepoele K."/>
            <person name="Beszteri B."/>
            <person name="Gruber A."/>
            <person name="Heijde M."/>
            <person name="Katinka M."/>
            <person name="Mock T."/>
            <person name="Valentin K."/>
            <person name="Verret F."/>
            <person name="Berges J.A."/>
            <person name="Brownlee C."/>
            <person name="Cadoret J.P."/>
            <person name="Chiovitti A."/>
            <person name="Choi C.J."/>
            <person name="Coesel S."/>
            <person name="De Martino A."/>
            <person name="Detter J.C."/>
            <person name="Durkin C."/>
            <person name="Falciatore A."/>
            <person name="Fournet J."/>
            <person name="Haruta M."/>
            <person name="Huysman M.J."/>
            <person name="Jenkins B.D."/>
            <person name="Jiroutova K."/>
            <person name="Jorgensen R.E."/>
            <person name="Joubert Y."/>
            <person name="Kaplan A."/>
            <person name="Kroger N."/>
            <person name="Kroth P.G."/>
            <person name="La Roche J."/>
            <person name="Lindquist E."/>
            <person name="Lommer M."/>
            <person name="Martin-Jezequel V."/>
            <person name="Lopez P.J."/>
            <person name="Lucas S."/>
            <person name="Mangogna M."/>
            <person name="McGinnis K."/>
            <person name="Medlin L.K."/>
            <person name="Montsant A."/>
            <person name="Oudot-Le Secq M.P."/>
            <person name="Napoli C."/>
            <person name="Obornik M."/>
            <person name="Parker M.S."/>
            <person name="Petit J.L."/>
            <person name="Porcel B.M."/>
            <person name="Poulsen N."/>
            <person name="Robison M."/>
            <person name="Rychlewski L."/>
            <person name="Rynearson T.A."/>
            <person name="Schmutz J."/>
            <person name="Shapiro H."/>
            <person name="Siaut M."/>
            <person name="Stanley M."/>
            <person name="Sussman M.R."/>
            <person name="Taylor A.R."/>
            <person name="Vardi A."/>
            <person name="von Dassow P."/>
            <person name="Vyverman W."/>
            <person name="Willis A."/>
            <person name="Wyrwicz L.S."/>
            <person name="Rokhsar D.S."/>
            <person name="Weissenbach J."/>
            <person name="Armbrust E.V."/>
            <person name="Green B.R."/>
            <person name="Van de Peer Y."/>
            <person name="Grigoriev I.V."/>
        </authorList>
    </citation>
    <scope>NUCLEOTIDE SEQUENCE [LARGE SCALE GENOMIC DNA]</scope>
    <source>
        <strain evidence="2 3">CCMP1335</strain>
    </source>
</reference>
<dbReference type="KEGG" id="tps:THAPS_23444"/>
<accession>B5YMU3</accession>
<dbReference type="RefSeq" id="XP_002296154.1">
    <property type="nucleotide sequence ID" value="XM_002296118.1"/>
</dbReference>